<dbReference type="InParanoid" id="A0A369K8W4"/>
<keyword evidence="2" id="KW-1185">Reference proteome</keyword>
<accession>A0A369K8W4</accession>
<evidence type="ECO:0000313" key="1">
    <source>
        <dbReference type="EMBL" id="RDB28234.1"/>
    </source>
</evidence>
<dbReference type="AlphaFoldDB" id="A0A369K8W4"/>
<gene>
    <name evidence="1" type="ORF">Hypma_001493</name>
</gene>
<reference evidence="1" key="1">
    <citation type="submission" date="2018-04" db="EMBL/GenBank/DDBJ databases">
        <title>Whole genome sequencing of Hypsizygus marmoreus.</title>
        <authorList>
            <person name="Choi I.-G."/>
            <person name="Min B."/>
            <person name="Kim J.-G."/>
            <person name="Kim S."/>
            <person name="Oh Y.-L."/>
            <person name="Kong W.-S."/>
            <person name="Park H."/>
            <person name="Jeong J."/>
            <person name="Song E.-S."/>
        </authorList>
    </citation>
    <scope>NUCLEOTIDE SEQUENCE [LARGE SCALE GENOMIC DNA]</scope>
    <source>
        <strain evidence="1">51987-8</strain>
    </source>
</reference>
<proteinExistence type="predicted"/>
<organism evidence="1 2">
    <name type="scientific">Hypsizygus marmoreus</name>
    <name type="common">White beech mushroom</name>
    <name type="synonym">Agaricus marmoreus</name>
    <dbReference type="NCBI Taxonomy" id="39966"/>
    <lineage>
        <taxon>Eukaryota</taxon>
        <taxon>Fungi</taxon>
        <taxon>Dikarya</taxon>
        <taxon>Basidiomycota</taxon>
        <taxon>Agaricomycotina</taxon>
        <taxon>Agaricomycetes</taxon>
        <taxon>Agaricomycetidae</taxon>
        <taxon>Agaricales</taxon>
        <taxon>Tricholomatineae</taxon>
        <taxon>Lyophyllaceae</taxon>
        <taxon>Hypsizygus</taxon>
    </lineage>
</organism>
<evidence type="ECO:0000313" key="2">
    <source>
        <dbReference type="Proteomes" id="UP000076154"/>
    </source>
</evidence>
<comment type="caution">
    <text evidence="1">The sequence shown here is derived from an EMBL/GenBank/DDBJ whole genome shotgun (WGS) entry which is preliminary data.</text>
</comment>
<protein>
    <submittedName>
        <fullName evidence="1">Uncharacterized protein</fullName>
    </submittedName>
</protein>
<dbReference type="Proteomes" id="UP000076154">
    <property type="component" value="Unassembled WGS sequence"/>
</dbReference>
<name>A0A369K8W4_HYPMA</name>
<sequence>MSRQPDPVEALIQTGEDAHDSQQHPPEHELRCVLHHVRDEVVRLDEELVPLYAQRDEDLSQIERIKRLICGLTLKKFPKEILNRIFGFCLGGGPILMESKDRRAVPLASYTAVSKKWRSVVVETPRFWNKLSLDYKGFVDTNRLTNAAHVCLSRCGKQPISVETKATPGVYGVVARVAPGVDPVAKLIVPYAASFQQLRIVFPYTWLRSFLHSPSGSIPLLEAVDIEFIYINNRDGAPVIAGDMTVFENAPSLRRATFRLSNTAYDSHGATLHNQGLPVVIPSGAQIRLPWSQLTHVSFIRIPVPCSVFHAVLGQCINLDSFSLTLLGEMDTASSTEIMLPSLRWLRVDVTNQESFTTFIEPLILPALNELVINGGKDAIWPDADVSSLLTRSQCRLACIRTLLFISNRRTKELLREGTTVHTVGSDSSDDNLGGWEFEW</sequence>
<dbReference type="OrthoDB" id="2833965at2759"/>
<dbReference type="EMBL" id="LUEZ02000012">
    <property type="protein sequence ID" value="RDB28234.1"/>
    <property type="molecule type" value="Genomic_DNA"/>
</dbReference>